<evidence type="ECO:0000256" key="16">
    <source>
        <dbReference type="RuleBase" id="RU003357"/>
    </source>
</evidence>
<organism evidence="20 21">
    <name type="scientific">Paraburkholderia dinghuensis</name>
    <dbReference type="NCBI Taxonomy" id="2305225"/>
    <lineage>
        <taxon>Bacteria</taxon>
        <taxon>Pseudomonadati</taxon>
        <taxon>Pseudomonadota</taxon>
        <taxon>Betaproteobacteria</taxon>
        <taxon>Burkholderiales</taxon>
        <taxon>Burkholderiaceae</taxon>
        <taxon>Paraburkholderia</taxon>
    </lineage>
</organism>
<evidence type="ECO:0000256" key="1">
    <source>
        <dbReference type="ARBA" id="ARBA00004571"/>
    </source>
</evidence>
<sequence length="745" mass="79424">MKRTRTTQSSANTLRLAPAAAAARQLFPVIAVCFSVCSAGFSSQALAADAASAPTSAPASNVLPTVSVQATGATLPGDLSAAYPGGQVASGAQIGVLGQQKLIDVPFSVTSYTSKLIEDQQARTLADVVANDPAVRTALGYGNFSETYIIRGFEVYSDDVALNGMYGLTPRQMVDTGAIERVDIFKGANAFVNGASPGGSGVGGSINVQTKVADDKPLTQLTVAGSASGELATHVDVGRRFGENDQYGIRVNQTVQGGDSSIDDEARHAQQTAVSLDYRGDKLRLYADFLYQKERITEGRPGVFVSGDALPSAPSATHNYTQPWTWSSLEDTVGMLRGEYDIAPDWTVYAGVGTRHTHENGDYLTATYGINGATSAYRLGSAHDEYSLSAQAGVRGKFVTGAVSHAISAGWQINRVAAYNAFDFSPSFPTSLYNTQPVARPDGFFSGGDFADPGLTAVTLMRGFAVSDTMGFFGDRFLFTVGVRQQNLIQNGYDYGTEVQNAAYNASATTPVFGAVYKLQPNLSVYANRSESLLSGGTAPGNAVNVGAVIAPFRATQYEAGVKYDANHYGAALALYQIRQQVAYTDSVTGIYGANGIQRHRGVEFSMYGEPLNGVRLIGGVSYINAKLEDTNYGAENGNRPIGVPAWTFNANVEYDVPHASGLTLMARALWTSTQYLDQANTLQVPSWTRFDIGARYKTRVFNRDTSVNMIVTNLANRSYWSSALGGYLTQGAPRTAWFSVTTEF</sequence>
<feature type="signal peptide" evidence="17">
    <location>
        <begin position="1"/>
        <end position="47"/>
    </location>
</feature>
<evidence type="ECO:0000256" key="3">
    <source>
        <dbReference type="ARBA" id="ARBA00022448"/>
    </source>
</evidence>
<comment type="subcellular location">
    <subcellularLocation>
        <location evidence="1 14">Cell outer membrane</location>
        <topology evidence="1 14">Multi-pass membrane protein</topology>
    </subcellularLocation>
</comment>
<dbReference type="NCBIfam" id="TIGR01783">
    <property type="entry name" value="TonB-siderophor"/>
    <property type="match status" value="1"/>
</dbReference>
<dbReference type="GO" id="GO:0038023">
    <property type="term" value="F:signaling receptor activity"/>
    <property type="evidence" value="ECO:0007669"/>
    <property type="project" value="InterPro"/>
</dbReference>
<keyword evidence="21" id="KW-1185">Reference proteome</keyword>
<protein>
    <submittedName>
        <fullName evidence="20">TonB-dependent siderophore receptor</fullName>
    </submittedName>
</protein>
<evidence type="ECO:0000256" key="4">
    <source>
        <dbReference type="ARBA" id="ARBA00022452"/>
    </source>
</evidence>
<keyword evidence="13 14" id="KW-0998">Cell outer membrane</keyword>
<dbReference type="GO" id="GO:0015344">
    <property type="term" value="F:siderophore uptake transmembrane transporter activity"/>
    <property type="evidence" value="ECO:0007669"/>
    <property type="project" value="TreeGrafter"/>
</dbReference>
<evidence type="ECO:0000313" key="21">
    <source>
        <dbReference type="Proteomes" id="UP000272778"/>
    </source>
</evidence>
<evidence type="ECO:0000256" key="9">
    <source>
        <dbReference type="ARBA" id="ARBA00023065"/>
    </source>
</evidence>
<keyword evidence="11 14" id="KW-0472">Membrane</keyword>
<keyword evidence="12 20" id="KW-0675">Receptor</keyword>
<dbReference type="InterPro" id="IPR000531">
    <property type="entry name" value="Beta-barrel_TonB"/>
</dbReference>
<feature type="chain" id="PRO_5018018318" evidence="17">
    <location>
        <begin position="48"/>
        <end position="745"/>
    </location>
</feature>
<evidence type="ECO:0000256" key="5">
    <source>
        <dbReference type="ARBA" id="ARBA00022496"/>
    </source>
</evidence>
<keyword evidence="4 14" id="KW-1134">Transmembrane beta strand</keyword>
<dbReference type="PROSITE" id="PS01156">
    <property type="entry name" value="TONB_DEPENDENT_REC_2"/>
    <property type="match status" value="1"/>
</dbReference>
<dbReference type="PANTHER" id="PTHR32552">
    <property type="entry name" value="FERRICHROME IRON RECEPTOR-RELATED"/>
    <property type="match status" value="1"/>
</dbReference>
<comment type="similarity">
    <text evidence="2 14 16">Belongs to the TonB-dependent receptor family.</text>
</comment>
<keyword evidence="5" id="KW-0410">Iron transport</keyword>
<evidence type="ECO:0000256" key="17">
    <source>
        <dbReference type="SAM" id="SignalP"/>
    </source>
</evidence>
<dbReference type="Gene3D" id="2.170.130.10">
    <property type="entry name" value="TonB-dependent receptor, plug domain"/>
    <property type="match status" value="1"/>
</dbReference>
<keyword evidence="6 14" id="KW-0812">Transmembrane</keyword>
<proteinExistence type="inferred from homology"/>
<feature type="domain" description="TonB-dependent receptor plug" evidence="19">
    <location>
        <begin position="102"/>
        <end position="199"/>
    </location>
</feature>
<dbReference type="InterPro" id="IPR010917">
    <property type="entry name" value="TonB_rcpt_CS"/>
</dbReference>
<dbReference type="PANTHER" id="PTHR32552:SF82">
    <property type="entry name" value="FCUA PROTEIN"/>
    <property type="match status" value="1"/>
</dbReference>
<dbReference type="InterPro" id="IPR039426">
    <property type="entry name" value="TonB-dep_rcpt-like"/>
</dbReference>
<feature type="short sequence motif" description="TonB C-terminal box" evidence="15">
    <location>
        <begin position="728"/>
        <end position="745"/>
    </location>
</feature>
<keyword evidence="10 16" id="KW-0798">TonB box</keyword>
<keyword evidence="9" id="KW-0406">Ion transport</keyword>
<evidence type="ECO:0000256" key="11">
    <source>
        <dbReference type="ARBA" id="ARBA00023136"/>
    </source>
</evidence>
<dbReference type="Pfam" id="PF07715">
    <property type="entry name" value="Plug"/>
    <property type="match status" value="1"/>
</dbReference>
<dbReference type="EMBL" id="RQIS01000001">
    <property type="protein sequence ID" value="RQH09822.1"/>
    <property type="molecule type" value="Genomic_DNA"/>
</dbReference>
<accession>A0A3N6NKW3</accession>
<dbReference type="GO" id="GO:0009279">
    <property type="term" value="C:cell outer membrane"/>
    <property type="evidence" value="ECO:0007669"/>
    <property type="project" value="UniProtKB-SubCell"/>
</dbReference>
<evidence type="ECO:0000256" key="13">
    <source>
        <dbReference type="ARBA" id="ARBA00023237"/>
    </source>
</evidence>
<dbReference type="SUPFAM" id="SSF56935">
    <property type="entry name" value="Porins"/>
    <property type="match status" value="1"/>
</dbReference>
<evidence type="ECO:0000313" key="20">
    <source>
        <dbReference type="EMBL" id="RQH09822.1"/>
    </source>
</evidence>
<dbReference type="InterPro" id="IPR012910">
    <property type="entry name" value="Plug_dom"/>
</dbReference>
<dbReference type="GO" id="GO:0015891">
    <property type="term" value="P:siderophore transport"/>
    <property type="evidence" value="ECO:0007669"/>
    <property type="project" value="InterPro"/>
</dbReference>
<evidence type="ECO:0000256" key="8">
    <source>
        <dbReference type="ARBA" id="ARBA00023004"/>
    </source>
</evidence>
<evidence type="ECO:0000256" key="10">
    <source>
        <dbReference type="ARBA" id="ARBA00023077"/>
    </source>
</evidence>
<dbReference type="RefSeq" id="WP_124149222.1">
    <property type="nucleotide sequence ID" value="NZ_RQIS01000001.1"/>
</dbReference>
<dbReference type="Proteomes" id="UP000272778">
    <property type="component" value="Unassembled WGS sequence"/>
</dbReference>
<evidence type="ECO:0000256" key="7">
    <source>
        <dbReference type="ARBA" id="ARBA00022729"/>
    </source>
</evidence>
<dbReference type="InterPro" id="IPR036942">
    <property type="entry name" value="Beta-barrel_TonB_sf"/>
</dbReference>
<keyword evidence="7 17" id="KW-0732">Signal</keyword>
<dbReference type="AlphaFoldDB" id="A0A3N6NKW3"/>
<evidence type="ECO:0000259" key="19">
    <source>
        <dbReference type="Pfam" id="PF07715"/>
    </source>
</evidence>
<keyword evidence="8" id="KW-0408">Iron</keyword>
<evidence type="ECO:0000256" key="2">
    <source>
        <dbReference type="ARBA" id="ARBA00009810"/>
    </source>
</evidence>
<evidence type="ECO:0000256" key="14">
    <source>
        <dbReference type="PROSITE-ProRule" id="PRU01360"/>
    </source>
</evidence>
<dbReference type="InterPro" id="IPR010105">
    <property type="entry name" value="TonB_sidphr_rcpt"/>
</dbReference>
<dbReference type="OrthoDB" id="8732650at2"/>
<evidence type="ECO:0000256" key="6">
    <source>
        <dbReference type="ARBA" id="ARBA00022692"/>
    </source>
</evidence>
<evidence type="ECO:0000259" key="18">
    <source>
        <dbReference type="Pfam" id="PF00593"/>
    </source>
</evidence>
<keyword evidence="3 14" id="KW-0813">Transport</keyword>
<evidence type="ECO:0000256" key="12">
    <source>
        <dbReference type="ARBA" id="ARBA00023170"/>
    </source>
</evidence>
<dbReference type="Pfam" id="PF00593">
    <property type="entry name" value="TonB_dep_Rec_b-barrel"/>
    <property type="match status" value="1"/>
</dbReference>
<dbReference type="CDD" id="cd01347">
    <property type="entry name" value="ligand_gated_channel"/>
    <property type="match status" value="1"/>
</dbReference>
<reference evidence="20 21" key="1">
    <citation type="submission" date="2018-11" db="EMBL/GenBank/DDBJ databases">
        <title>Paraburkholderia sp. DHOA04, isolated from soil.</title>
        <authorList>
            <person name="Gao Z.-H."/>
            <person name="Qiu L.-H."/>
            <person name="Fu J.-C."/>
        </authorList>
    </citation>
    <scope>NUCLEOTIDE SEQUENCE [LARGE SCALE GENOMIC DNA]</scope>
    <source>
        <strain evidence="20 21">DHOA04</strain>
    </source>
</reference>
<dbReference type="InterPro" id="IPR037066">
    <property type="entry name" value="Plug_dom_sf"/>
</dbReference>
<name>A0A3N6NKW3_9BURK</name>
<dbReference type="Gene3D" id="2.40.170.20">
    <property type="entry name" value="TonB-dependent receptor, beta-barrel domain"/>
    <property type="match status" value="1"/>
</dbReference>
<comment type="caution">
    <text evidence="20">The sequence shown here is derived from an EMBL/GenBank/DDBJ whole genome shotgun (WGS) entry which is preliminary data.</text>
</comment>
<feature type="domain" description="TonB-dependent receptor-like beta-barrel" evidence="18">
    <location>
        <begin position="278"/>
        <end position="715"/>
    </location>
</feature>
<dbReference type="PROSITE" id="PS52016">
    <property type="entry name" value="TONB_DEPENDENT_REC_3"/>
    <property type="match status" value="1"/>
</dbReference>
<evidence type="ECO:0000256" key="15">
    <source>
        <dbReference type="PROSITE-ProRule" id="PRU10144"/>
    </source>
</evidence>
<gene>
    <name evidence="20" type="ORF">D1Y85_01345</name>
</gene>